<dbReference type="InterPro" id="IPR001138">
    <property type="entry name" value="Zn2Cys6_DnaBD"/>
</dbReference>
<dbReference type="GO" id="GO:0000981">
    <property type="term" value="F:DNA-binding transcription factor activity, RNA polymerase II-specific"/>
    <property type="evidence" value="ECO:0007669"/>
    <property type="project" value="InterPro"/>
</dbReference>
<dbReference type="Proteomes" id="UP000800200">
    <property type="component" value="Unassembled WGS sequence"/>
</dbReference>
<dbReference type="InterPro" id="IPR036864">
    <property type="entry name" value="Zn2-C6_fun-type_DNA-bd_sf"/>
</dbReference>
<dbReference type="AlphaFoldDB" id="A0A6A6ES45"/>
<feature type="region of interest" description="Disordered" evidence="2">
    <location>
        <begin position="61"/>
        <end position="101"/>
    </location>
</feature>
<dbReference type="PROSITE" id="PS50048">
    <property type="entry name" value="ZN2_CY6_FUNGAL_2"/>
    <property type="match status" value="1"/>
</dbReference>
<keyword evidence="1" id="KW-0539">Nucleus</keyword>
<dbReference type="CDD" id="cd00067">
    <property type="entry name" value="GAL4"/>
    <property type="match status" value="1"/>
</dbReference>
<organism evidence="4 5">
    <name type="scientific">Zopfia rhizophila CBS 207.26</name>
    <dbReference type="NCBI Taxonomy" id="1314779"/>
    <lineage>
        <taxon>Eukaryota</taxon>
        <taxon>Fungi</taxon>
        <taxon>Dikarya</taxon>
        <taxon>Ascomycota</taxon>
        <taxon>Pezizomycotina</taxon>
        <taxon>Dothideomycetes</taxon>
        <taxon>Dothideomycetes incertae sedis</taxon>
        <taxon>Zopfiaceae</taxon>
        <taxon>Zopfia</taxon>
    </lineage>
</organism>
<evidence type="ECO:0000256" key="2">
    <source>
        <dbReference type="SAM" id="MobiDB-lite"/>
    </source>
</evidence>
<dbReference type="GO" id="GO:0008270">
    <property type="term" value="F:zinc ion binding"/>
    <property type="evidence" value="ECO:0007669"/>
    <property type="project" value="InterPro"/>
</dbReference>
<gene>
    <name evidence="4" type="ORF">K469DRAFT_650171</name>
</gene>
<dbReference type="SUPFAM" id="SSF57701">
    <property type="entry name" value="Zn2/Cys6 DNA-binding domain"/>
    <property type="match status" value="1"/>
</dbReference>
<sequence length="669" mass="74993">MPKTSAQRRTQFSSCDACRHSRVACDASNYGHQPGKVRWRGSCSRCSLRKRPCTFEWINNVKKKPSNPRQDSRSHLPTTEADSFVSYESPDQTTVVGGSEPFSRMAQSCSPAVTQYPRVPLSELYIFVPEPKSTEPLSSQVESADVLLTRWSDQIFHHGFETIFGLSVGRNGCPLVNDPTSDVCIPATQLFGKLDAYMDEELDRQSPGYASDAPGRRQQRHYQIDQSLRCAIQSFAARWLPLVSQRNHLATSQVEEIIRDSWRATRKDMLKVINRASYRSILTLYLFAQTPTPVGISEDEELDGISGSVCIQTALLQVQRLRERQRSCQFNGSEVSAWAGALASSAHSTNLTQAYLDFESRAYWAAVMWDTSSSLTLNFRTSLTSGLKGACSEPAWRLARSFLVGSFHPRTEHWRTKGFEVSDEVACQIISAAAICKLYVWKNIASLKEALREGVDEDSVLFAWKALLDAIDIFKTSIRPLLNNCERRLHFLDQLGRLSWYEVNFQYYLGILVLVDAIEAADRSDLLPGVTAARQDAEHESFNVLKFGIESTYTIYGPGEDSNTASKFDGTTDFPGRPITTSFVAIDPYPHYVVDSVLLMNKVISRKYRQGKIKHGAYSYLSSTLLNALGQLPQSSKSVQAARENLQRSLHEVDAISVTDAAVRELHRD</sequence>
<dbReference type="OrthoDB" id="5958943at2759"/>
<evidence type="ECO:0000259" key="3">
    <source>
        <dbReference type="PROSITE" id="PS50048"/>
    </source>
</evidence>
<feature type="domain" description="Zn(2)-C6 fungal-type" evidence="3">
    <location>
        <begin position="14"/>
        <end position="55"/>
    </location>
</feature>
<reference evidence="4" key="1">
    <citation type="journal article" date="2020" name="Stud. Mycol.">
        <title>101 Dothideomycetes genomes: a test case for predicting lifestyles and emergence of pathogens.</title>
        <authorList>
            <person name="Haridas S."/>
            <person name="Albert R."/>
            <person name="Binder M."/>
            <person name="Bloem J."/>
            <person name="Labutti K."/>
            <person name="Salamov A."/>
            <person name="Andreopoulos B."/>
            <person name="Baker S."/>
            <person name="Barry K."/>
            <person name="Bills G."/>
            <person name="Bluhm B."/>
            <person name="Cannon C."/>
            <person name="Castanera R."/>
            <person name="Culley D."/>
            <person name="Daum C."/>
            <person name="Ezra D."/>
            <person name="Gonzalez J."/>
            <person name="Henrissat B."/>
            <person name="Kuo A."/>
            <person name="Liang C."/>
            <person name="Lipzen A."/>
            <person name="Lutzoni F."/>
            <person name="Magnuson J."/>
            <person name="Mondo S."/>
            <person name="Nolan M."/>
            <person name="Ohm R."/>
            <person name="Pangilinan J."/>
            <person name="Park H.-J."/>
            <person name="Ramirez L."/>
            <person name="Alfaro M."/>
            <person name="Sun H."/>
            <person name="Tritt A."/>
            <person name="Yoshinaga Y."/>
            <person name="Zwiers L.-H."/>
            <person name="Turgeon B."/>
            <person name="Goodwin S."/>
            <person name="Spatafora J."/>
            <person name="Crous P."/>
            <person name="Grigoriev I."/>
        </authorList>
    </citation>
    <scope>NUCLEOTIDE SEQUENCE</scope>
    <source>
        <strain evidence="4">CBS 207.26</strain>
    </source>
</reference>
<proteinExistence type="predicted"/>
<evidence type="ECO:0000313" key="4">
    <source>
        <dbReference type="EMBL" id="KAF2194394.1"/>
    </source>
</evidence>
<evidence type="ECO:0000256" key="1">
    <source>
        <dbReference type="ARBA" id="ARBA00023242"/>
    </source>
</evidence>
<protein>
    <recommendedName>
        <fullName evidence="3">Zn(2)-C6 fungal-type domain-containing protein</fullName>
    </recommendedName>
</protein>
<evidence type="ECO:0000313" key="5">
    <source>
        <dbReference type="Proteomes" id="UP000800200"/>
    </source>
</evidence>
<dbReference type="Gene3D" id="4.10.240.10">
    <property type="entry name" value="Zn(2)-C6 fungal-type DNA-binding domain"/>
    <property type="match status" value="1"/>
</dbReference>
<keyword evidence="5" id="KW-1185">Reference proteome</keyword>
<accession>A0A6A6ES45</accession>
<dbReference type="EMBL" id="ML994611">
    <property type="protein sequence ID" value="KAF2194394.1"/>
    <property type="molecule type" value="Genomic_DNA"/>
</dbReference>
<name>A0A6A6ES45_9PEZI</name>